<proteinExistence type="predicted"/>
<keyword evidence="1" id="KW-0418">Kinase</keyword>
<dbReference type="GO" id="GO:0016301">
    <property type="term" value="F:kinase activity"/>
    <property type="evidence" value="ECO:0007669"/>
    <property type="project" value="UniProtKB-KW"/>
</dbReference>
<name>A0ABT0ZVM6_9PSEU</name>
<evidence type="ECO:0000313" key="2">
    <source>
        <dbReference type="Proteomes" id="UP001165283"/>
    </source>
</evidence>
<organism evidence="1 2">
    <name type="scientific">Pseudonocardia humida</name>
    <dbReference type="NCBI Taxonomy" id="2800819"/>
    <lineage>
        <taxon>Bacteria</taxon>
        <taxon>Bacillati</taxon>
        <taxon>Actinomycetota</taxon>
        <taxon>Actinomycetes</taxon>
        <taxon>Pseudonocardiales</taxon>
        <taxon>Pseudonocardiaceae</taxon>
        <taxon>Pseudonocardia</taxon>
    </lineage>
</organism>
<reference evidence="1" key="1">
    <citation type="submission" date="2021-04" db="EMBL/GenBank/DDBJ databases">
        <title>Pseudonocardia sp. nov., isolated from sandy soil of mangrove forest.</title>
        <authorList>
            <person name="Zan Z."/>
            <person name="Huang R."/>
            <person name="Liu W."/>
        </authorList>
    </citation>
    <scope>NUCLEOTIDE SEQUENCE</scope>
    <source>
        <strain evidence="1">S2-4</strain>
    </source>
</reference>
<gene>
    <name evidence="1" type="ORF">KDL28_06580</name>
</gene>
<accession>A0ABT0ZVM6</accession>
<dbReference type="Pfam" id="PF13238">
    <property type="entry name" value="AAA_18"/>
    <property type="match status" value="1"/>
</dbReference>
<evidence type="ECO:0000313" key="1">
    <source>
        <dbReference type="EMBL" id="MCO1654719.1"/>
    </source>
</evidence>
<dbReference type="InterPro" id="IPR027417">
    <property type="entry name" value="P-loop_NTPase"/>
</dbReference>
<dbReference type="Gene3D" id="3.40.50.300">
    <property type="entry name" value="P-loop containing nucleotide triphosphate hydrolases"/>
    <property type="match status" value="1"/>
</dbReference>
<keyword evidence="2" id="KW-1185">Reference proteome</keyword>
<keyword evidence="1" id="KW-0808">Transferase</keyword>
<sequence length="223" mass="23687">MAKDPPIPALARLDREVVGFGEVAAGVRAAQARCGGTRLVCVDGLSGAGKTALAQRLAAALDGPPVLHMDDLYDGWDGLSEGVRRLRALVEGLVGGGPARYHRYDWHAGAYGAEVDLGRPDVLVVEGVGAGSVAERASLVLWLEAPETVRYRRSMARDGETYRPYWEAWASQERAHFAGTGTAARADLVVDGAPAVHYDPATQVVLLGDRSSSRWRGGGRSRG</sequence>
<comment type="caution">
    <text evidence="1">The sequence shown here is derived from an EMBL/GenBank/DDBJ whole genome shotgun (WGS) entry which is preliminary data.</text>
</comment>
<protein>
    <submittedName>
        <fullName evidence="1">Uridine kinase</fullName>
    </submittedName>
</protein>
<dbReference type="SUPFAM" id="SSF52540">
    <property type="entry name" value="P-loop containing nucleoside triphosphate hydrolases"/>
    <property type="match status" value="1"/>
</dbReference>
<dbReference type="EMBL" id="JAGSOV010000013">
    <property type="protein sequence ID" value="MCO1654719.1"/>
    <property type="molecule type" value="Genomic_DNA"/>
</dbReference>
<dbReference type="RefSeq" id="WP_252436349.1">
    <property type="nucleotide sequence ID" value="NZ_JAGSOV010000013.1"/>
</dbReference>
<dbReference type="Proteomes" id="UP001165283">
    <property type="component" value="Unassembled WGS sequence"/>
</dbReference>